<proteinExistence type="predicted"/>
<dbReference type="Gene3D" id="3.50.50.60">
    <property type="entry name" value="FAD/NAD(P)-binding domain"/>
    <property type="match status" value="1"/>
</dbReference>
<dbReference type="SUPFAM" id="SSF51905">
    <property type="entry name" value="FAD/NAD(P)-binding domain"/>
    <property type="match status" value="1"/>
</dbReference>
<protein>
    <submittedName>
        <fullName evidence="2">Dehydrogenase (Flavoprotein)</fullName>
    </submittedName>
</protein>
<dbReference type="InterPro" id="IPR036188">
    <property type="entry name" value="FAD/NAD-bd_sf"/>
</dbReference>
<dbReference type="InterPro" id="IPR050407">
    <property type="entry name" value="Geranylgeranyl_reductase"/>
</dbReference>
<accession>A0A1X7GM97</accession>
<dbReference type="STRING" id="1313296.SAMN05661091_0785"/>
<dbReference type="InterPro" id="IPR002938">
    <property type="entry name" value="FAD-bd"/>
</dbReference>
<dbReference type="PANTHER" id="PTHR42685">
    <property type="entry name" value="GERANYLGERANYL DIPHOSPHATE REDUCTASE"/>
    <property type="match status" value="1"/>
</dbReference>
<dbReference type="EMBL" id="LT840184">
    <property type="protein sequence ID" value="SMF71710.1"/>
    <property type="molecule type" value="Genomic_DNA"/>
</dbReference>
<dbReference type="RefSeq" id="WP_208917845.1">
    <property type="nucleotide sequence ID" value="NZ_LT840184.1"/>
</dbReference>
<feature type="domain" description="FAD-binding" evidence="1">
    <location>
        <begin position="5"/>
        <end position="159"/>
    </location>
</feature>
<gene>
    <name evidence="2" type="ORF">SAMN05661091_0785</name>
</gene>
<evidence type="ECO:0000313" key="2">
    <source>
        <dbReference type="EMBL" id="SMF71710.1"/>
    </source>
</evidence>
<name>A0A1X7GM97_9BACL</name>
<evidence type="ECO:0000313" key="3">
    <source>
        <dbReference type="Proteomes" id="UP000192940"/>
    </source>
</evidence>
<organism evidence="2 3">
    <name type="scientific">Paenibacillus uliginis N3/975</name>
    <dbReference type="NCBI Taxonomy" id="1313296"/>
    <lineage>
        <taxon>Bacteria</taxon>
        <taxon>Bacillati</taxon>
        <taxon>Bacillota</taxon>
        <taxon>Bacilli</taxon>
        <taxon>Bacillales</taxon>
        <taxon>Paenibacillaceae</taxon>
        <taxon>Paenibacillus</taxon>
    </lineage>
</organism>
<dbReference type="AlphaFoldDB" id="A0A1X7GM97"/>
<reference evidence="2 3" key="1">
    <citation type="submission" date="2017-04" db="EMBL/GenBank/DDBJ databases">
        <authorList>
            <person name="Afonso C.L."/>
            <person name="Miller P.J."/>
            <person name="Scott M.A."/>
            <person name="Spackman E."/>
            <person name="Goraichik I."/>
            <person name="Dimitrov K.M."/>
            <person name="Suarez D.L."/>
            <person name="Swayne D.E."/>
        </authorList>
    </citation>
    <scope>NUCLEOTIDE SEQUENCE [LARGE SCALE GENOMIC DNA]</scope>
    <source>
        <strain evidence="2 3">N3/975</strain>
    </source>
</reference>
<dbReference type="Pfam" id="PF01494">
    <property type="entry name" value="FAD_binding_3"/>
    <property type="match status" value="1"/>
</dbReference>
<evidence type="ECO:0000259" key="1">
    <source>
        <dbReference type="Pfam" id="PF01494"/>
    </source>
</evidence>
<dbReference type="GO" id="GO:0071949">
    <property type="term" value="F:FAD binding"/>
    <property type="evidence" value="ECO:0007669"/>
    <property type="project" value="InterPro"/>
</dbReference>
<dbReference type="PANTHER" id="PTHR42685:SF22">
    <property type="entry name" value="CONDITIONED MEDIUM FACTOR RECEPTOR 1"/>
    <property type="match status" value="1"/>
</dbReference>
<sequence>MDKQVDVIVIGAGVAGSSTAVQLAERGHDTLLLDRQPFPRHKTCGEFMSPETQEMLEFLGVDLLQHQVKPSTMNKARIFMPYGGEIEAPLPGSAWGISRYELDRLLHQKALSVGAEIITQTTVTGIVQLDNNRYKVETRQGNDTICYYAKAVIGAYGTRKPKCVVNTDEAHRDEIIYVGLKSHYTGINVESQVELYFCEGGYTGISPIQNGMVNVAALLTLDVVQSNGKSVQDILQAASRTNPKLAARLEQAVPVQGTQVSIAPVRLSDIPEPWSTFPHVGDALLMIPPLCGDGMSVALRSSILCSNLTDRYLRDEMTYTEWQSQYTKEANFEFTKLLRRARNIQKLAFAKTNRLYPGMARMFPGLASYVVKATRLSEAGLSR</sequence>
<dbReference type="Proteomes" id="UP000192940">
    <property type="component" value="Chromosome I"/>
</dbReference>
<keyword evidence="3" id="KW-1185">Reference proteome</keyword>